<dbReference type="FunCoup" id="A0A6I8UW86">
    <property type="interactions" value="59"/>
</dbReference>
<sequence length="651" mass="74356">MEAGLGHAASPPQHILGYAIRSRTRIYFSYIVPTCLALLVYIAQTASDLALSYQLFRQHAPGFGAGTLVLVLVPPALTFLLVITSREQRSSASSDHNKCAALALGLLRLMLFPFFVVYRFSMRLFWAVEALFHDDDDVERMKCLDKATQTSSIELYLLIQAYAQAAPQIILQLYFMLEQDLFRNYETSAVQALSLVFSAIDLAAITTSYHRIESQRRVGRHYPWATPQQVESHRCQLEQNERLCCDAERKKRESERTIASFPESERIMANFHARQRTDPDPGVATHEVHVRGEDEVDNDGLEQLETKALLHTGPKDNATDDDKLQVTRPKLRLWQKDLEDLDTIEVLDTVPETPPPPPPPVTAPPELPVLKPSDDGPPLPDLRRTVSDNEHRRSRRVTRPLSQLETFKDMLLINAQLYIKEHVPRPPKLLIGRINEEPNEERSPLVARSPGIQTPKDTPLTPKDVVDFYFPRPTKIVNGIQQDDFAGRTVAFFGWIAFITMRMLALSTFCVFYPRAFFIVLGVHYALMLACLALETRCRGSWNRTLFYLLLAYVYIFVLLEFRVCFKSIRLWYGGFLMLTLVENITMTAIWYDNEEFESWWFGFIGEWIVYSGIMFVATLIVYYCLLRPRDVSLIVEDAAPPASEPDQSVA</sequence>
<feature type="transmembrane region" description="Helical" evidence="7">
    <location>
        <begin position="546"/>
        <end position="564"/>
    </location>
</feature>
<keyword evidence="3" id="KW-1003">Cell membrane</keyword>
<dbReference type="AlphaFoldDB" id="A0A6I8UW86"/>
<feature type="transmembrane region" description="Helical" evidence="7">
    <location>
        <begin position="63"/>
        <end position="83"/>
    </location>
</feature>
<dbReference type="KEGG" id="dpo:4805372"/>
<feature type="transmembrane region" description="Helical" evidence="7">
    <location>
        <begin position="516"/>
        <end position="534"/>
    </location>
</feature>
<dbReference type="GO" id="GO:0005886">
    <property type="term" value="C:plasma membrane"/>
    <property type="evidence" value="ECO:0007669"/>
    <property type="project" value="UniProtKB-SubCell"/>
</dbReference>
<dbReference type="GO" id="GO:0043652">
    <property type="term" value="P:engulfment of apoptotic cell"/>
    <property type="evidence" value="ECO:0007669"/>
    <property type="project" value="TreeGrafter"/>
</dbReference>
<keyword evidence="4 7" id="KW-0812">Transmembrane</keyword>
<comment type="similarity">
    <text evidence="2 7">Belongs to the XK family.</text>
</comment>
<dbReference type="GeneID" id="4805372"/>
<dbReference type="PANTHER" id="PTHR16024:SF27">
    <property type="entry name" value="XK-RELATED PROTEIN"/>
    <property type="match status" value="1"/>
</dbReference>
<evidence type="ECO:0000256" key="6">
    <source>
        <dbReference type="ARBA" id="ARBA00023136"/>
    </source>
</evidence>
<dbReference type="RefSeq" id="XP_001361782.2">
    <property type="nucleotide sequence ID" value="XM_001361745.4"/>
</dbReference>
<evidence type="ECO:0000256" key="4">
    <source>
        <dbReference type="ARBA" id="ARBA00022692"/>
    </source>
</evidence>
<organism evidence="9 10">
    <name type="scientific">Drosophila pseudoobscura pseudoobscura</name>
    <name type="common">Fruit fly</name>
    <dbReference type="NCBI Taxonomy" id="46245"/>
    <lineage>
        <taxon>Eukaryota</taxon>
        <taxon>Metazoa</taxon>
        <taxon>Ecdysozoa</taxon>
        <taxon>Arthropoda</taxon>
        <taxon>Hexapoda</taxon>
        <taxon>Insecta</taxon>
        <taxon>Pterygota</taxon>
        <taxon>Neoptera</taxon>
        <taxon>Endopterygota</taxon>
        <taxon>Diptera</taxon>
        <taxon>Brachycera</taxon>
        <taxon>Muscomorpha</taxon>
        <taxon>Ephydroidea</taxon>
        <taxon>Drosophilidae</taxon>
        <taxon>Drosophila</taxon>
        <taxon>Sophophora</taxon>
    </lineage>
</organism>
<dbReference type="InParanoid" id="A0A6I8UW86"/>
<feature type="compositionally biased region" description="Basic and acidic residues" evidence="8">
    <location>
        <begin position="381"/>
        <end position="391"/>
    </location>
</feature>
<proteinExistence type="inferred from homology"/>
<feature type="compositionally biased region" description="Pro residues" evidence="8">
    <location>
        <begin position="352"/>
        <end position="367"/>
    </location>
</feature>
<feature type="transmembrane region" description="Helical" evidence="7">
    <location>
        <begin position="26"/>
        <end position="43"/>
    </location>
</feature>
<dbReference type="InterPro" id="IPR050895">
    <property type="entry name" value="XK-related_scramblase"/>
</dbReference>
<feature type="region of interest" description="Disordered" evidence="8">
    <location>
        <begin position="348"/>
        <end position="399"/>
    </location>
</feature>
<feature type="transmembrane region" description="Helical" evidence="7">
    <location>
        <begin position="99"/>
        <end position="118"/>
    </location>
</feature>
<keyword evidence="5 7" id="KW-1133">Transmembrane helix</keyword>
<dbReference type="GO" id="GO:1902742">
    <property type="term" value="P:apoptotic process involved in development"/>
    <property type="evidence" value="ECO:0007669"/>
    <property type="project" value="TreeGrafter"/>
</dbReference>
<dbReference type="Bgee" id="FBgn0075050">
    <property type="expression patterns" value="Expressed in adult organism"/>
</dbReference>
<evidence type="ECO:0000313" key="9">
    <source>
        <dbReference type="Proteomes" id="UP000001819"/>
    </source>
</evidence>
<accession>A0A6I8UW86</accession>
<dbReference type="Proteomes" id="UP000001819">
    <property type="component" value="Chromosome 3"/>
</dbReference>
<feature type="transmembrane region" description="Helical" evidence="7">
    <location>
        <begin position="604"/>
        <end position="626"/>
    </location>
</feature>
<evidence type="ECO:0000256" key="7">
    <source>
        <dbReference type="RuleBase" id="RU910716"/>
    </source>
</evidence>
<dbReference type="OMA" id="YHMLVQD"/>
<protein>
    <recommendedName>
        <fullName evidence="7">XK-related protein</fullName>
    </recommendedName>
</protein>
<evidence type="ECO:0000256" key="5">
    <source>
        <dbReference type="ARBA" id="ARBA00022989"/>
    </source>
</evidence>
<dbReference type="GO" id="GO:0070782">
    <property type="term" value="P:phosphatidylserine exposure on apoptotic cell surface"/>
    <property type="evidence" value="ECO:0007669"/>
    <property type="project" value="TreeGrafter"/>
</dbReference>
<evidence type="ECO:0000256" key="8">
    <source>
        <dbReference type="SAM" id="MobiDB-lite"/>
    </source>
</evidence>
<feature type="transmembrane region" description="Helical" evidence="7">
    <location>
        <begin position="485"/>
        <end position="504"/>
    </location>
</feature>
<dbReference type="PANTHER" id="PTHR16024">
    <property type="entry name" value="XK-RELATED PROTEIN"/>
    <property type="match status" value="1"/>
</dbReference>
<dbReference type="InterPro" id="IPR018629">
    <property type="entry name" value="XK-rel"/>
</dbReference>
<evidence type="ECO:0000256" key="1">
    <source>
        <dbReference type="ARBA" id="ARBA00004651"/>
    </source>
</evidence>
<gene>
    <name evidence="10" type="primary">LOC4805372</name>
</gene>
<dbReference type="Pfam" id="PF09815">
    <property type="entry name" value="XK-related"/>
    <property type="match status" value="2"/>
</dbReference>
<feature type="transmembrane region" description="Helical" evidence="7">
    <location>
        <begin position="571"/>
        <end position="592"/>
    </location>
</feature>
<keyword evidence="9" id="KW-1185">Reference proteome</keyword>
<name>A0A6I8UW86_DROPS</name>
<evidence type="ECO:0000256" key="2">
    <source>
        <dbReference type="ARBA" id="ARBA00008789"/>
    </source>
</evidence>
<evidence type="ECO:0000256" key="3">
    <source>
        <dbReference type="ARBA" id="ARBA00022475"/>
    </source>
</evidence>
<reference evidence="9" key="1">
    <citation type="submission" date="2024-06" db="UniProtKB">
        <authorList>
            <consortium name="RefSeq"/>
        </authorList>
    </citation>
    <scope>NUCLEOTIDE SEQUENCE [LARGE SCALE GENOMIC DNA]</scope>
    <source>
        <strain evidence="9">MV2-25</strain>
    </source>
</reference>
<evidence type="ECO:0000313" key="10">
    <source>
        <dbReference type="RefSeq" id="XP_001361782.2"/>
    </source>
</evidence>
<keyword evidence="6 7" id="KW-0472">Membrane</keyword>
<reference evidence="10" key="2">
    <citation type="submission" date="2025-08" db="UniProtKB">
        <authorList>
            <consortium name="RefSeq"/>
        </authorList>
    </citation>
    <scope>IDENTIFICATION</scope>
    <source>
        <strain evidence="10">MV-25-SWS-2005</strain>
        <tissue evidence="10">Whole body</tissue>
    </source>
</reference>
<comment type="subcellular location">
    <subcellularLocation>
        <location evidence="1">Cell membrane</location>
        <topology evidence="1">Multi-pass membrane protein</topology>
    </subcellularLocation>
    <subcellularLocation>
        <location evidence="7">Membrane</location>
        <topology evidence="7">Multi-pass membrane protein</topology>
    </subcellularLocation>
</comment>